<gene>
    <name evidence="1" type="ORF">BJ508DRAFT_415572</name>
</gene>
<dbReference type="Proteomes" id="UP000275078">
    <property type="component" value="Unassembled WGS sequence"/>
</dbReference>
<evidence type="ECO:0000313" key="2">
    <source>
        <dbReference type="Proteomes" id="UP000275078"/>
    </source>
</evidence>
<proteinExistence type="predicted"/>
<reference evidence="1 2" key="1">
    <citation type="journal article" date="2018" name="Nat. Ecol. Evol.">
        <title>Pezizomycetes genomes reveal the molecular basis of ectomycorrhizal truffle lifestyle.</title>
        <authorList>
            <person name="Murat C."/>
            <person name="Payen T."/>
            <person name="Noel B."/>
            <person name="Kuo A."/>
            <person name="Morin E."/>
            <person name="Chen J."/>
            <person name="Kohler A."/>
            <person name="Krizsan K."/>
            <person name="Balestrini R."/>
            <person name="Da Silva C."/>
            <person name="Montanini B."/>
            <person name="Hainaut M."/>
            <person name="Levati E."/>
            <person name="Barry K.W."/>
            <person name="Belfiori B."/>
            <person name="Cichocki N."/>
            <person name="Clum A."/>
            <person name="Dockter R.B."/>
            <person name="Fauchery L."/>
            <person name="Guy J."/>
            <person name="Iotti M."/>
            <person name="Le Tacon F."/>
            <person name="Lindquist E.A."/>
            <person name="Lipzen A."/>
            <person name="Malagnac F."/>
            <person name="Mello A."/>
            <person name="Molinier V."/>
            <person name="Miyauchi S."/>
            <person name="Poulain J."/>
            <person name="Riccioni C."/>
            <person name="Rubini A."/>
            <person name="Sitrit Y."/>
            <person name="Splivallo R."/>
            <person name="Traeger S."/>
            <person name="Wang M."/>
            <person name="Zifcakova L."/>
            <person name="Wipf D."/>
            <person name="Zambonelli A."/>
            <person name="Paolocci F."/>
            <person name="Nowrousian M."/>
            <person name="Ottonello S."/>
            <person name="Baldrian P."/>
            <person name="Spatafora J.W."/>
            <person name="Henrissat B."/>
            <person name="Nagy L.G."/>
            <person name="Aury J.M."/>
            <person name="Wincker P."/>
            <person name="Grigoriev I.V."/>
            <person name="Bonfante P."/>
            <person name="Martin F.M."/>
        </authorList>
    </citation>
    <scope>NUCLEOTIDE SEQUENCE [LARGE SCALE GENOMIC DNA]</scope>
    <source>
        <strain evidence="1 2">RN42</strain>
    </source>
</reference>
<name>A0A3N4I1U3_ASCIM</name>
<organism evidence="1 2">
    <name type="scientific">Ascobolus immersus RN42</name>
    <dbReference type="NCBI Taxonomy" id="1160509"/>
    <lineage>
        <taxon>Eukaryota</taxon>
        <taxon>Fungi</taxon>
        <taxon>Dikarya</taxon>
        <taxon>Ascomycota</taxon>
        <taxon>Pezizomycotina</taxon>
        <taxon>Pezizomycetes</taxon>
        <taxon>Pezizales</taxon>
        <taxon>Ascobolaceae</taxon>
        <taxon>Ascobolus</taxon>
    </lineage>
</organism>
<dbReference type="EMBL" id="ML119692">
    <property type="protein sequence ID" value="RPA80075.1"/>
    <property type="molecule type" value="Genomic_DNA"/>
</dbReference>
<sequence>MTTFPSPLASSSAAKRLLGNKDGAFALRLVSGVQSLQTENEATSPYHSNQSIFVLVILAALLLIPHTVEANPPAIVQDRPNTDLSRDTEQARIHLSAANEAKAQQDRLGTGSLDYRYEGIRFVGFFYDDFSDIDYESAHQQSEFGFPGSAMKAQRTTAISPSFGWFSEQALELVDAGMALLRFTDQHAKQRRRFVESRVRKIFEGIMSIEGHLMVDNGELASMKAIEFVVESVDKLQKMRAQLVIEMVRTGEKDRSDVD</sequence>
<protein>
    <submittedName>
        <fullName evidence="1">Uncharacterized protein</fullName>
    </submittedName>
</protein>
<keyword evidence="2" id="KW-1185">Reference proteome</keyword>
<evidence type="ECO:0000313" key="1">
    <source>
        <dbReference type="EMBL" id="RPA80075.1"/>
    </source>
</evidence>
<accession>A0A3N4I1U3</accession>
<dbReference type="AlphaFoldDB" id="A0A3N4I1U3"/>